<dbReference type="AlphaFoldDB" id="A0A2G5K1N1"/>
<dbReference type="EMBL" id="MDGM01000013">
    <property type="protein sequence ID" value="PIB23446.1"/>
    <property type="molecule type" value="Genomic_DNA"/>
</dbReference>
<evidence type="ECO:0000313" key="2">
    <source>
        <dbReference type="Proteomes" id="UP000231516"/>
    </source>
</evidence>
<comment type="caution">
    <text evidence="1">The sequence shown here is derived from an EMBL/GenBank/DDBJ whole genome shotgun (WGS) entry which is preliminary data.</text>
</comment>
<gene>
    <name evidence="1" type="ORF">BFP76_07805</name>
</gene>
<protein>
    <submittedName>
        <fullName evidence="1">Uncharacterized protein</fullName>
    </submittedName>
</protein>
<sequence>MKSRDEIPLRDADQVMRLSRMGSFHQSRLSFMRILLRRMRNENWRFDAPDWHVGADGVGHAVYTVHGPNRAYSLVAFAHDLPDEMRSDRVIATAWDTTFTLFDGIPTDDDIARLAQNVPLQEAGRISSRELTLSRANRSARLWDFVVANLAAGRQPDPESLKTVGYVMRTTAVYGSGKFGAADHDTIQDRPEFAAPFQAEMLTVYLIRCFVMDLLDHSAKCAGGARAVALSPKLRRAMGIGNSTGLGMAPFLVNHPTLLHQWIAARETALARVRQIKSASAAIRGVMLNHAQSAHINAMNWHSQHPIQIAKVTELQSDMVMLCKAIERIGDAPYPWDRLYQWGERDLTSEGLEQLVSILMEPYGDIVDDLADVMSIDESAHFYIDGTQDMRRIKSLIVAHFEWALKTDFSNAQDQARFWYVSAAKLEPRLGERATEQGHELEQPLAIGRDVAALYRAINQDETVAHFLRKHPEHRHILRRVQMVEKFPYAEIRDNLLHADMLPIDMLRCKLSFFGATHFDPRSDRWLRICMFQNAPFPEDIHKPGNWVYPEPKGAP</sequence>
<accession>A0A2G5K1N1</accession>
<dbReference type="OrthoDB" id="4891072at2"/>
<name>A0A2G5K1N1_9RHOB</name>
<organism evidence="1 2">
    <name type="scientific">Paramylibacter kogurei</name>
    <dbReference type="NCBI Taxonomy" id="1889778"/>
    <lineage>
        <taxon>Bacteria</taxon>
        <taxon>Pseudomonadati</taxon>
        <taxon>Pseudomonadota</taxon>
        <taxon>Alphaproteobacteria</taxon>
        <taxon>Rhodobacterales</taxon>
        <taxon>Paracoccaceae</taxon>
        <taxon>Paramylibacter</taxon>
    </lineage>
</organism>
<evidence type="ECO:0000313" key="1">
    <source>
        <dbReference type="EMBL" id="PIB23446.1"/>
    </source>
</evidence>
<proteinExistence type="predicted"/>
<keyword evidence="2" id="KW-1185">Reference proteome</keyword>
<reference evidence="1 2" key="1">
    <citation type="submission" date="2016-08" db="EMBL/GenBank/DDBJ databases">
        <title>Draft genome of Amylibacter sp. strain 4G11.</title>
        <authorList>
            <person name="Wong S.-K."/>
            <person name="Hamasaki K."/>
            <person name="Yoshizawa S."/>
        </authorList>
    </citation>
    <scope>NUCLEOTIDE SEQUENCE [LARGE SCALE GENOMIC DNA]</scope>
    <source>
        <strain evidence="1 2">4G11</strain>
    </source>
</reference>
<dbReference type="Proteomes" id="UP000231516">
    <property type="component" value="Unassembled WGS sequence"/>
</dbReference>
<dbReference type="RefSeq" id="WP_099594175.1">
    <property type="nucleotide sequence ID" value="NZ_MDGM01000013.1"/>
</dbReference>